<sequence precursor="true">MQRRNFVTGCLSAAAAAIASLFPGRPVQAKPETLEPEIVNPLKCSYFVFDDEMIGSYLDEGHSETSALNEAGSYIPDHCDEGWDESVENIRVGIVTHVSCKINERPPTEEELEIHPEWSYYCEYEMQETEEYQALKQMMREHALMKRILADRGIDVPDLSGVA</sequence>
<protein>
    <recommendedName>
        <fullName evidence="4">Twin-arginine translocation signal domain-containing protein</fullName>
    </recommendedName>
</protein>
<dbReference type="AlphaFoldDB" id="A0A517WCX8"/>
<keyword evidence="1" id="KW-0732">Signal</keyword>
<accession>A0A517WCX8</accession>
<evidence type="ECO:0000313" key="2">
    <source>
        <dbReference type="EMBL" id="QDU03111.1"/>
    </source>
</evidence>
<dbReference type="EMBL" id="CP036347">
    <property type="protein sequence ID" value="QDU03111.1"/>
    <property type="molecule type" value="Genomic_DNA"/>
</dbReference>
<feature type="signal peptide" evidence="1">
    <location>
        <begin position="1"/>
        <end position="29"/>
    </location>
</feature>
<feature type="chain" id="PRO_5021730441" description="Twin-arginine translocation signal domain-containing protein" evidence="1">
    <location>
        <begin position="30"/>
        <end position="163"/>
    </location>
</feature>
<organism evidence="2 3">
    <name type="scientific">Gimesia chilikensis</name>
    <dbReference type="NCBI Taxonomy" id="2605989"/>
    <lineage>
        <taxon>Bacteria</taxon>
        <taxon>Pseudomonadati</taxon>
        <taxon>Planctomycetota</taxon>
        <taxon>Planctomycetia</taxon>
        <taxon>Planctomycetales</taxon>
        <taxon>Planctomycetaceae</taxon>
        <taxon>Gimesia</taxon>
    </lineage>
</organism>
<evidence type="ECO:0000313" key="3">
    <source>
        <dbReference type="Proteomes" id="UP000320722"/>
    </source>
</evidence>
<evidence type="ECO:0000256" key="1">
    <source>
        <dbReference type="SAM" id="SignalP"/>
    </source>
</evidence>
<evidence type="ECO:0008006" key="4">
    <source>
        <dbReference type="Google" id="ProtNLM"/>
    </source>
</evidence>
<proteinExistence type="predicted"/>
<dbReference type="RefSeq" id="WP_145040663.1">
    <property type="nucleotide sequence ID" value="NZ_CP036347.1"/>
</dbReference>
<name>A0A517WCX8_9PLAN</name>
<gene>
    <name evidence="2" type="ORF">V6x_28230</name>
</gene>
<reference evidence="2 3" key="1">
    <citation type="submission" date="2019-02" db="EMBL/GenBank/DDBJ databases">
        <title>Deep-cultivation of Planctomycetes and their phenomic and genomic characterization uncovers novel biology.</title>
        <authorList>
            <person name="Wiegand S."/>
            <person name="Jogler M."/>
            <person name="Boedeker C."/>
            <person name="Pinto D."/>
            <person name="Vollmers J."/>
            <person name="Rivas-Marin E."/>
            <person name="Kohn T."/>
            <person name="Peeters S.H."/>
            <person name="Heuer A."/>
            <person name="Rast P."/>
            <person name="Oberbeckmann S."/>
            <person name="Bunk B."/>
            <person name="Jeske O."/>
            <person name="Meyerdierks A."/>
            <person name="Storesund J.E."/>
            <person name="Kallscheuer N."/>
            <person name="Luecker S."/>
            <person name="Lage O.M."/>
            <person name="Pohl T."/>
            <person name="Merkel B.J."/>
            <person name="Hornburger P."/>
            <person name="Mueller R.-W."/>
            <person name="Bruemmer F."/>
            <person name="Labrenz M."/>
            <person name="Spormann A.M."/>
            <person name="Op den Camp H."/>
            <person name="Overmann J."/>
            <person name="Amann R."/>
            <person name="Jetten M.S.M."/>
            <person name="Mascher T."/>
            <person name="Medema M.H."/>
            <person name="Devos D.P."/>
            <person name="Kaster A.-K."/>
            <person name="Ovreas L."/>
            <person name="Rohde M."/>
            <person name="Galperin M.Y."/>
            <person name="Jogler C."/>
        </authorList>
    </citation>
    <scope>NUCLEOTIDE SEQUENCE [LARGE SCALE GENOMIC DNA]</scope>
    <source>
        <strain evidence="2 3">V6</strain>
    </source>
</reference>
<dbReference type="Proteomes" id="UP000320722">
    <property type="component" value="Chromosome"/>
</dbReference>